<evidence type="ECO:0000256" key="1">
    <source>
        <dbReference type="SAM" id="MobiDB-lite"/>
    </source>
</evidence>
<proteinExistence type="predicted"/>
<dbReference type="Proteomes" id="UP000186817">
    <property type="component" value="Unassembled WGS sequence"/>
</dbReference>
<dbReference type="EMBL" id="LSRX01001278">
    <property type="protein sequence ID" value="OLP81466.1"/>
    <property type="molecule type" value="Genomic_DNA"/>
</dbReference>
<accession>A0A1Q9CEZ0</accession>
<feature type="compositionally biased region" description="Low complexity" evidence="1">
    <location>
        <begin position="219"/>
        <end position="228"/>
    </location>
</feature>
<evidence type="ECO:0000313" key="2">
    <source>
        <dbReference type="EMBL" id="OLP81466.1"/>
    </source>
</evidence>
<evidence type="ECO:0000313" key="3">
    <source>
        <dbReference type="Proteomes" id="UP000186817"/>
    </source>
</evidence>
<protein>
    <submittedName>
        <fullName evidence="2">Uncharacterized protein</fullName>
    </submittedName>
</protein>
<comment type="caution">
    <text evidence="2">The sequence shown here is derived from an EMBL/GenBank/DDBJ whole genome shotgun (WGS) entry which is preliminary data.</text>
</comment>
<name>A0A1Q9CEZ0_SYMMI</name>
<keyword evidence="3" id="KW-1185">Reference proteome</keyword>
<reference evidence="2 3" key="1">
    <citation type="submission" date="2016-02" db="EMBL/GenBank/DDBJ databases">
        <title>Genome analysis of coral dinoflagellate symbionts highlights evolutionary adaptations to a symbiotic lifestyle.</title>
        <authorList>
            <person name="Aranda M."/>
            <person name="Li Y."/>
            <person name="Liew Y.J."/>
            <person name="Baumgarten S."/>
            <person name="Simakov O."/>
            <person name="Wilson M."/>
            <person name="Piel J."/>
            <person name="Ashoor H."/>
            <person name="Bougouffa S."/>
            <person name="Bajic V.B."/>
            <person name="Ryu T."/>
            <person name="Ravasi T."/>
            <person name="Bayer T."/>
            <person name="Micklem G."/>
            <person name="Kim H."/>
            <person name="Bhak J."/>
            <person name="Lajeunesse T.C."/>
            <person name="Voolstra C.R."/>
        </authorList>
    </citation>
    <scope>NUCLEOTIDE SEQUENCE [LARGE SCALE GENOMIC DNA]</scope>
    <source>
        <strain evidence="2 3">CCMP2467</strain>
    </source>
</reference>
<sequence>MAYVDPRVASWQELLGEANDETVPPGFQVHGFMDHHLNGVYIRSRETTPGDRARYHTYWCVSTGTFAWWQEKKQRYCVSFPTDPINGNLWQRVKTGEEWAVAWYRPIFAADGSVGDMEDRWMELHPDTGVLELHPRGAITYNKLDRQEVFAYLRASMAPPEPSEPPRRTATNPYTPPPQRGGNVTPTSSLPALPGPGNTTPPAMLGAPGTPPSWEVRDASPAPASRLPRPTKRQRAT</sequence>
<gene>
    <name evidence="2" type="ORF">AK812_SmicGene37989</name>
</gene>
<dbReference type="OrthoDB" id="411709at2759"/>
<organism evidence="2 3">
    <name type="scientific">Symbiodinium microadriaticum</name>
    <name type="common">Dinoflagellate</name>
    <name type="synonym">Zooxanthella microadriatica</name>
    <dbReference type="NCBI Taxonomy" id="2951"/>
    <lineage>
        <taxon>Eukaryota</taxon>
        <taxon>Sar</taxon>
        <taxon>Alveolata</taxon>
        <taxon>Dinophyceae</taxon>
        <taxon>Suessiales</taxon>
        <taxon>Symbiodiniaceae</taxon>
        <taxon>Symbiodinium</taxon>
    </lineage>
</organism>
<dbReference type="AlphaFoldDB" id="A0A1Q9CEZ0"/>
<feature type="region of interest" description="Disordered" evidence="1">
    <location>
        <begin position="156"/>
        <end position="237"/>
    </location>
</feature>